<name>A0A382MI86_9ZZZZ</name>
<reference evidence="2" key="1">
    <citation type="submission" date="2018-05" db="EMBL/GenBank/DDBJ databases">
        <authorList>
            <person name="Lanie J.A."/>
            <person name="Ng W.-L."/>
            <person name="Kazmierczak K.M."/>
            <person name="Andrzejewski T.M."/>
            <person name="Davidsen T.M."/>
            <person name="Wayne K.J."/>
            <person name="Tettelin H."/>
            <person name="Glass J.I."/>
            <person name="Rusch D."/>
            <person name="Podicherti R."/>
            <person name="Tsui H.-C.T."/>
            <person name="Winkler M.E."/>
        </authorList>
    </citation>
    <scope>NUCLEOTIDE SEQUENCE</scope>
</reference>
<sequence>MVNPKNPSLSKSRFSSGLQCLKRLYFECFNRDFADPITPQQQALFDSGTAVGELARARFNPGLLIAEKYFEHAKAVQHTKEAMEDPAIKTLFEAAFSFGGINIRADILTKNDDSSHDLIEVKSSTKFKPEHLPDIAIQQYVIEGLGHPIRKAGLMHIDNTYVYAGGNYDLNKLFAIDDASDQARNYAASDAPAHLIGMWDALELDAEPAIEIGPQCTKPYVCGFYGHCHPQEPPHAVEQLPSISAKLLNNLKLNGIREIPEIPTDFAGLTNRQQRVRDAVVNGEPYQSNELQSALGDVAYPIHFLDFETIGSALPLYIGTRPYRQIPFQWSIHTLDSSGNLRHVEYLHDGPD</sequence>
<evidence type="ECO:0000259" key="1">
    <source>
        <dbReference type="Pfam" id="PF11074"/>
    </source>
</evidence>
<dbReference type="Pfam" id="PF11074">
    <property type="entry name" value="DUF2779"/>
    <property type="match status" value="1"/>
</dbReference>
<feature type="non-terminal residue" evidence="2">
    <location>
        <position position="352"/>
    </location>
</feature>
<proteinExistence type="predicted"/>
<dbReference type="InterPro" id="IPR021301">
    <property type="entry name" value="DUF2779"/>
</dbReference>
<organism evidence="2">
    <name type="scientific">marine metagenome</name>
    <dbReference type="NCBI Taxonomy" id="408172"/>
    <lineage>
        <taxon>unclassified sequences</taxon>
        <taxon>metagenomes</taxon>
        <taxon>ecological metagenomes</taxon>
    </lineage>
</organism>
<dbReference type="EMBL" id="UINC01093416">
    <property type="protein sequence ID" value="SVC47825.1"/>
    <property type="molecule type" value="Genomic_DNA"/>
</dbReference>
<protein>
    <recommendedName>
        <fullName evidence="1">DUF2779 domain-containing protein</fullName>
    </recommendedName>
</protein>
<gene>
    <name evidence="2" type="ORF">METZ01_LOCUS300679</name>
</gene>
<evidence type="ECO:0000313" key="2">
    <source>
        <dbReference type="EMBL" id="SVC47825.1"/>
    </source>
</evidence>
<accession>A0A382MI86</accession>
<feature type="domain" description="DUF2779" evidence="1">
    <location>
        <begin position="303"/>
        <end position="349"/>
    </location>
</feature>
<dbReference type="AlphaFoldDB" id="A0A382MI86"/>